<keyword evidence="4" id="KW-0378">Hydrolase</keyword>
<dbReference type="InterPro" id="IPR007863">
    <property type="entry name" value="Peptidase_M16_C"/>
</dbReference>
<keyword evidence="2" id="KW-0645">Protease</keyword>
<feature type="compositionally biased region" description="Polar residues" evidence="7">
    <location>
        <begin position="552"/>
        <end position="571"/>
    </location>
</feature>
<organism evidence="10 11">
    <name type="scientific">Polarella glacialis</name>
    <name type="common">Dinoflagellate</name>
    <dbReference type="NCBI Taxonomy" id="89957"/>
    <lineage>
        <taxon>Eukaryota</taxon>
        <taxon>Sar</taxon>
        <taxon>Alveolata</taxon>
        <taxon>Dinophyceae</taxon>
        <taxon>Suessiales</taxon>
        <taxon>Suessiaceae</taxon>
        <taxon>Polarella</taxon>
    </lineage>
</organism>
<evidence type="ECO:0000256" key="1">
    <source>
        <dbReference type="ARBA" id="ARBA00007261"/>
    </source>
</evidence>
<feature type="domain" description="Peptidase M16 middle/third" evidence="9">
    <location>
        <begin position="617"/>
        <end position="863"/>
    </location>
</feature>
<evidence type="ECO:0000313" key="10">
    <source>
        <dbReference type="EMBL" id="CAE8607221.1"/>
    </source>
</evidence>
<dbReference type="FunFam" id="3.30.830.10:FF:000005">
    <property type="entry name" value="nardilysin isoform X1"/>
    <property type="match status" value="1"/>
</dbReference>
<dbReference type="AlphaFoldDB" id="A0A813F9Y8"/>
<dbReference type="Gene3D" id="3.30.830.10">
    <property type="entry name" value="Metalloenzyme, LuxS/M16 peptidase-like"/>
    <property type="match status" value="4"/>
</dbReference>
<proteinExistence type="inferred from homology"/>
<dbReference type="InterPro" id="IPR011249">
    <property type="entry name" value="Metalloenz_LuxS/M16"/>
</dbReference>
<keyword evidence="11" id="KW-1185">Reference proteome</keyword>
<keyword evidence="3" id="KW-0479">Metal-binding</keyword>
<gene>
    <name evidence="10" type="ORF">PGLA1383_LOCUS25158</name>
</gene>
<dbReference type="InterPro" id="IPR050626">
    <property type="entry name" value="Peptidase_M16"/>
</dbReference>
<dbReference type="EMBL" id="CAJNNV010020872">
    <property type="protein sequence ID" value="CAE8607221.1"/>
    <property type="molecule type" value="Genomic_DNA"/>
</dbReference>
<comment type="caution">
    <text evidence="10">The sequence shown here is derived from an EMBL/GenBank/DDBJ whole genome shotgun (WGS) entry which is preliminary data.</text>
</comment>
<feature type="compositionally biased region" description="Acidic residues" evidence="7">
    <location>
        <begin position="516"/>
        <end position="544"/>
    </location>
</feature>
<dbReference type="OrthoDB" id="436179at2759"/>
<feature type="domain" description="Peptidase M16 C-terminal" evidence="8">
    <location>
        <begin position="244"/>
        <end position="416"/>
    </location>
</feature>
<evidence type="ECO:0000256" key="5">
    <source>
        <dbReference type="ARBA" id="ARBA00022833"/>
    </source>
</evidence>
<dbReference type="Pfam" id="PF16187">
    <property type="entry name" value="Peptidase_M16_M"/>
    <property type="match status" value="1"/>
</dbReference>
<reference evidence="10" key="1">
    <citation type="submission" date="2021-02" db="EMBL/GenBank/DDBJ databases">
        <authorList>
            <person name="Dougan E. K."/>
            <person name="Rhodes N."/>
            <person name="Thang M."/>
            <person name="Chan C."/>
        </authorList>
    </citation>
    <scope>NUCLEOTIDE SEQUENCE</scope>
</reference>
<evidence type="ECO:0000256" key="2">
    <source>
        <dbReference type="ARBA" id="ARBA00022670"/>
    </source>
</evidence>
<name>A0A813F9Y8_POLGL</name>
<evidence type="ECO:0000256" key="4">
    <source>
        <dbReference type="ARBA" id="ARBA00022801"/>
    </source>
</evidence>
<evidence type="ECO:0000313" key="11">
    <source>
        <dbReference type="Proteomes" id="UP000654075"/>
    </source>
</evidence>
<evidence type="ECO:0000259" key="9">
    <source>
        <dbReference type="Pfam" id="PF16187"/>
    </source>
</evidence>
<evidence type="ECO:0000256" key="7">
    <source>
        <dbReference type="SAM" id="MobiDB-lite"/>
    </source>
</evidence>
<feature type="region of interest" description="Disordered" evidence="7">
    <location>
        <begin position="504"/>
        <end position="586"/>
    </location>
</feature>
<keyword evidence="6" id="KW-0482">Metalloprotease</keyword>
<dbReference type="OMA" id="CANFESH"/>
<evidence type="ECO:0008006" key="12">
    <source>
        <dbReference type="Google" id="ProtNLM"/>
    </source>
</evidence>
<evidence type="ECO:0000259" key="8">
    <source>
        <dbReference type="Pfam" id="PF05193"/>
    </source>
</evidence>
<dbReference type="GO" id="GO:0006508">
    <property type="term" value="P:proteolysis"/>
    <property type="evidence" value="ECO:0007669"/>
    <property type="project" value="UniProtKB-KW"/>
</dbReference>
<sequence>MPGIRWSAWAAMFERAFPPGQSTYSAAYGPLWRQPQLAYAVCSSSWDVESQSAEEHFQRPEYKTPPIRDISVAGSCASAFFMVSIGDIMAKSTQFWIVAVGCSKGQAAGSQSEKDGLLSELKRYSALNGNKEGPQKFDVPDGERSLLFGSFDNLIKLTESLYLELDPKAEFKVKSQRQAKAKAKAKAAAKARVAGPEPASEKEKKIPVTIGMLNWLADNLLFGWGNLQSLYEEPKSKGVDLNSELRSFFQENYKASRMRLCVFGIESLDSLQAAVAESFSVVAPSPGIQPLDFAARGLPMDPAQLPRLVRVRPIKDIHSLYMSWQLPSQLSQYRSKPDAYLGNLIGDEGHGSILFFLKNAGLATELCAGAGSDNFSHSSNSMIFTVEISLTEKGMQEWAKVAGIVFQYFKMLRGFGDSLPRWPFDEKKLVAQMSYRFLQEKDPCDLVQNLSTRMLPLFGYEAEHLIDGPFRYDDFQEDLIRPLLHGLSVRGCFMMLLSSSYGQSAGLATDGSESGSDGEEEENEEGAEDDAEAGDTSERDEELAVEAKRQRLVQTPAGQSKASPTESQQHANAPHHHPPVEQLQKAKPAETTLDATLLSQKPKLLDPFFDAAAAADALRVEPRFGTEFWDSRLDESLLKMWEEALPDPLLHAPEPNVFIATDFSLLPADADAGGPQPAAFRRSSVFEGFPVPRERLVPAPRLLGSPAGASSLKLWHLNCAEKFGQPRSEVWLKMTSPYYSLDAKNTRKEVLLELYVWCLEDSLNETLYPASKAKLHCGASSTSYGLSVKGSGFSQKLLKLVEVVLGSLGLEDYCSRAERRFHAQREELLRTFRNAWLKPQVHCSQLRRLLLLPAVVRPEAKTKELEGAGLPEFQSFVRGVLQPIGCEVLASGNTPREELESWAAEVLETRLHPVAQPLVQHDVVRLQPGTAHVFVEDAVDATQSNSAIEVYFQLPGRDGMAWDEGRTRLRVLLDLLEELMYEPLFDDLRTKQQLGYSVGASTRDSHGVLGILFATSHSK</sequence>
<dbReference type="Proteomes" id="UP000654075">
    <property type="component" value="Unassembled WGS sequence"/>
</dbReference>
<accession>A0A813F9Y8</accession>
<evidence type="ECO:0000256" key="3">
    <source>
        <dbReference type="ARBA" id="ARBA00022723"/>
    </source>
</evidence>
<keyword evidence="5" id="KW-0862">Zinc</keyword>
<evidence type="ECO:0000256" key="6">
    <source>
        <dbReference type="ARBA" id="ARBA00023049"/>
    </source>
</evidence>
<dbReference type="PANTHER" id="PTHR43690:SF18">
    <property type="entry name" value="INSULIN-DEGRADING ENZYME-RELATED"/>
    <property type="match status" value="1"/>
</dbReference>
<dbReference type="GO" id="GO:0046872">
    <property type="term" value="F:metal ion binding"/>
    <property type="evidence" value="ECO:0007669"/>
    <property type="project" value="UniProtKB-KW"/>
</dbReference>
<dbReference type="GO" id="GO:0008237">
    <property type="term" value="F:metallopeptidase activity"/>
    <property type="evidence" value="ECO:0007669"/>
    <property type="project" value="UniProtKB-KW"/>
</dbReference>
<dbReference type="Pfam" id="PF05193">
    <property type="entry name" value="Peptidase_M16_C"/>
    <property type="match status" value="2"/>
</dbReference>
<protein>
    <recommendedName>
        <fullName evidence="12">Insulin-degrading enzyme</fullName>
    </recommendedName>
</protein>
<feature type="domain" description="Peptidase M16 C-terminal" evidence="8">
    <location>
        <begin position="872"/>
        <end position="1016"/>
    </location>
</feature>
<dbReference type="SUPFAM" id="SSF63411">
    <property type="entry name" value="LuxS/MPP-like metallohydrolase"/>
    <property type="match status" value="3"/>
</dbReference>
<dbReference type="InterPro" id="IPR032632">
    <property type="entry name" value="Peptidase_M16_M"/>
</dbReference>
<dbReference type="PANTHER" id="PTHR43690">
    <property type="entry name" value="NARDILYSIN"/>
    <property type="match status" value="1"/>
</dbReference>
<comment type="similarity">
    <text evidence="1">Belongs to the peptidase M16 family.</text>
</comment>